<keyword evidence="2" id="KW-1185">Reference proteome</keyword>
<organism evidence="1 2">
    <name type="scientific">Oceaniradius stylonematis</name>
    <dbReference type="NCBI Taxonomy" id="2184161"/>
    <lineage>
        <taxon>Bacteria</taxon>
        <taxon>Pseudomonadati</taxon>
        <taxon>Pseudomonadota</taxon>
        <taxon>Alphaproteobacteria</taxon>
        <taxon>Hyphomicrobiales</taxon>
        <taxon>Ahrensiaceae</taxon>
        <taxon>Oceaniradius</taxon>
    </lineage>
</organism>
<evidence type="ECO:0000313" key="2">
    <source>
        <dbReference type="Proteomes" id="UP000246132"/>
    </source>
</evidence>
<proteinExistence type="predicted"/>
<gene>
    <name evidence="1" type="ORF">DEM25_007955</name>
</gene>
<accession>A0A3A8ABK8</accession>
<evidence type="ECO:0008006" key="3">
    <source>
        <dbReference type="Google" id="ProtNLM"/>
    </source>
</evidence>
<sequence length="65" mass="7199">MPGALEETSAAFVGHYNHRRYQERLGSLTPTGVYFGRAESILGQRKEIKAKTIGTRRLLHGQTAA</sequence>
<evidence type="ECO:0000313" key="1">
    <source>
        <dbReference type="EMBL" id="RKF07682.1"/>
    </source>
</evidence>
<comment type="caution">
    <text evidence="1">The sequence shown here is derived from an EMBL/GenBank/DDBJ whole genome shotgun (WGS) entry which is preliminary data.</text>
</comment>
<reference evidence="1 2" key="1">
    <citation type="journal article" date="2018" name="Int. J. Syst. Bacteriol.">
        <title>Oceaniradius stylonemae gen. nov., sp. nov., isolated from a red alga, Stylonema cornu-cervi.</title>
        <authorList>
            <person name="Jeong S."/>
        </authorList>
    </citation>
    <scope>NUCLEOTIDE SEQUENCE [LARGE SCALE GENOMIC DNA]</scope>
    <source>
        <strain evidence="1 2">StC1</strain>
    </source>
</reference>
<dbReference type="Proteomes" id="UP000246132">
    <property type="component" value="Unassembled WGS sequence"/>
</dbReference>
<dbReference type="EMBL" id="QFWV02000004">
    <property type="protein sequence ID" value="RKF07682.1"/>
    <property type="molecule type" value="Genomic_DNA"/>
</dbReference>
<dbReference type="AlphaFoldDB" id="A0A3A8ABK8"/>
<name>A0A3A8ABK8_9HYPH</name>
<protein>
    <recommendedName>
        <fullName evidence="3">Integrase catalytic domain-containing protein</fullName>
    </recommendedName>
</protein>